<accession>A0A552UGZ7</accession>
<sequence>MTAALASRPDAPTIDDCIALKVRRLARKVTQIYDDALAPHGLTVGQLGILAGLRRSRGVGIAALAEQRSTDASTVSRLVRPLERAGLLSIEPDPEDRRAKLLRLTDAGAVRVRAAAPAWTAAQAQVGDLLGQSRLSALRFIVDDAFDHL</sequence>
<keyword evidence="2" id="KW-0238">DNA-binding</keyword>
<feature type="domain" description="HTH marR-type" evidence="4">
    <location>
        <begin position="15"/>
        <end position="147"/>
    </location>
</feature>
<comment type="caution">
    <text evidence="5">The sequence shown here is derived from an EMBL/GenBank/DDBJ whole genome shotgun (WGS) entry which is preliminary data.</text>
</comment>
<dbReference type="Pfam" id="PF01047">
    <property type="entry name" value="MarR"/>
    <property type="match status" value="1"/>
</dbReference>
<dbReference type="PANTHER" id="PTHR33164:SF105">
    <property type="entry name" value="TRANSCRIPTIONAL REPRESSOR PROTEIN-RELATED"/>
    <property type="match status" value="1"/>
</dbReference>
<protein>
    <submittedName>
        <fullName evidence="5">MarR family transcriptional regulator</fullName>
    </submittedName>
</protein>
<dbReference type="RefSeq" id="WP_143554992.1">
    <property type="nucleotide sequence ID" value="NZ_VJWA01000001.1"/>
</dbReference>
<dbReference type="SUPFAM" id="SSF46785">
    <property type="entry name" value="Winged helix' DNA-binding domain"/>
    <property type="match status" value="1"/>
</dbReference>
<dbReference type="GO" id="GO:0003677">
    <property type="term" value="F:DNA binding"/>
    <property type="evidence" value="ECO:0007669"/>
    <property type="project" value="UniProtKB-KW"/>
</dbReference>
<dbReference type="Proteomes" id="UP000317894">
    <property type="component" value="Unassembled WGS sequence"/>
</dbReference>
<dbReference type="SMART" id="SM00347">
    <property type="entry name" value="HTH_MARR"/>
    <property type="match status" value="1"/>
</dbReference>
<dbReference type="InterPro" id="IPR039422">
    <property type="entry name" value="MarR/SlyA-like"/>
</dbReference>
<dbReference type="OrthoDB" id="2287011at2"/>
<evidence type="ECO:0000313" key="6">
    <source>
        <dbReference type="Proteomes" id="UP000317894"/>
    </source>
</evidence>
<proteinExistence type="predicted"/>
<reference evidence="5 6" key="1">
    <citation type="submission" date="2019-07" db="EMBL/GenBank/DDBJ databases">
        <title>Novel species isolated from glacier.</title>
        <authorList>
            <person name="Liu Q."/>
            <person name="Xin Y.-H."/>
        </authorList>
    </citation>
    <scope>NUCLEOTIDE SEQUENCE [LARGE SCALE GENOMIC DNA]</scope>
    <source>
        <strain evidence="5 6">LB1R16</strain>
    </source>
</reference>
<evidence type="ECO:0000256" key="2">
    <source>
        <dbReference type="ARBA" id="ARBA00023125"/>
    </source>
</evidence>
<dbReference type="EMBL" id="VJWA01000001">
    <property type="protein sequence ID" value="TRW17447.1"/>
    <property type="molecule type" value="Genomic_DNA"/>
</dbReference>
<dbReference type="Gene3D" id="1.10.10.10">
    <property type="entry name" value="Winged helix-like DNA-binding domain superfamily/Winged helix DNA-binding domain"/>
    <property type="match status" value="1"/>
</dbReference>
<dbReference type="InterPro" id="IPR000835">
    <property type="entry name" value="HTH_MarR-typ"/>
</dbReference>
<evidence type="ECO:0000259" key="4">
    <source>
        <dbReference type="PROSITE" id="PS50995"/>
    </source>
</evidence>
<dbReference type="InterPro" id="IPR036388">
    <property type="entry name" value="WH-like_DNA-bd_sf"/>
</dbReference>
<dbReference type="PANTHER" id="PTHR33164">
    <property type="entry name" value="TRANSCRIPTIONAL REGULATOR, MARR FAMILY"/>
    <property type="match status" value="1"/>
</dbReference>
<evidence type="ECO:0000313" key="5">
    <source>
        <dbReference type="EMBL" id="TRW17447.1"/>
    </source>
</evidence>
<dbReference type="PROSITE" id="PS01117">
    <property type="entry name" value="HTH_MARR_1"/>
    <property type="match status" value="1"/>
</dbReference>
<evidence type="ECO:0000256" key="3">
    <source>
        <dbReference type="ARBA" id="ARBA00023163"/>
    </source>
</evidence>
<dbReference type="AlphaFoldDB" id="A0A552UGZ7"/>
<dbReference type="PROSITE" id="PS50995">
    <property type="entry name" value="HTH_MARR_2"/>
    <property type="match status" value="1"/>
</dbReference>
<keyword evidence="1" id="KW-0805">Transcription regulation</keyword>
<name>A0A552UGZ7_9SPHN</name>
<evidence type="ECO:0000256" key="1">
    <source>
        <dbReference type="ARBA" id="ARBA00023015"/>
    </source>
</evidence>
<dbReference type="GO" id="GO:0006950">
    <property type="term" value="P:response to stress"/>
    <property type="evidence" value="ECO:0007669"/>
    <property type="project" value="TreeGrafter"/>
</dbReference>
<dbReference type="InterPro" id="IPR023187">
    <property type="entry name" value="Tscrpt_reg_MarR-type_CS"/>
</dbReference>
<dbReference type="GO" id="GO:0003700">
    <property type="term" value="F:DNA-binding transcription factor activity"/>
    <property type="evidence" value="ECO:0007669"/>
    <property type="project" value="InterPro"/>
</dbReference>
<organism evidence="5 6">
    <name type="scientific">Glacieibacterium frigidum</name>
    <dbReference type="NCBI Taxonomy" id="2593303"/>
    <lineage>
        <taxon>Bacteria</taxon>
        <taxon>Pseudomonadati</taxon>
        <taxon>Pseudomonadota</taxon>
        <taxon>Alphaproteobacteria</taxon>
        <taxon>Sphingomonadales</taxon>
        <taxon>Sphingosinicellaceae</taxon>
        <taxon>Glacieibacterium</taxon>
    </lineage>
</organism>
<dbReference type="InterPro" id="IPR036390">
    <property type="entry name" value="WH_DNA-bd_sf"/>
</dbReference>
<keyword evidence="3" id="KW-0804">Transcription</keyword>
<keyword evidence="6" id="KW-1185">Reference proteome</keyword>
<gene>
    <name evidence="5" type="ORF">FMM06_04590</name>
</gene>